<keyword evidence="6 7" id="KW-0472">Membrane</keyword>
<dbReference type="GO" id="GO:0015297">
    <property type="term" value="F:antiporter activity"/>
    <property type="evidence" value="ECO:0007669"/>
    <property type="project" value="InterPro"/>
</dbReference>
<feature type="transmembrane region" description="Helical" evidence="7">
    <location>
        <begin position="361"/>
        <end position="382"/>
    </location>
</feature>
<feature type="transmembrane region" description="Helical" evidence="7">
    <location>
        <begin position="394"/>
        <end position="417"/>
    </location>
</feature>
<dbReference type="Proteomes" id="UP000663832">
    <property type="component" value="Unassembled WGS sequence"/>
</dbReference>
<evidence type="ECO:0000313" key="10">
    <source>
        <dbReference type="EMBL" id="CAF1247597.1"/>
    </source>
</evidence>
<dbReference type="InterPro" id="IPR050794">
    <property type="entry name" value="CPA2_transporter"/>
</dbReference>
<dbReference type="GO" id="GO:1902600">
    <property type="term" value="P:proton transmembrane transport"/>
    <property type="evidence" value="ECO:0007669"/>
    <property type="project" value="InterPro"/>
</dbReference>
<dbReference type="Gene3D" id="1.20.1530.20">
    <property type="match status" value="1"/>
</dbReference>
<organism evidence="9 12">
    <name type="scientific">Adineta steineri</name>
    <dbReference type="NCBI Taxonomy" id="433720"/>
    <lineage>
        <taxon>Eukaryota</taxon>
        <taxon>Metazoa</taxon>
        <taxon>Spiralia</taxon>
        <taxon>Gnathifera</taxon>
        <taxon>Rotifera</taxon>
        <taxon>Eurotatoria</taxon>
        <taxon>Bdelloidea</taxon>
        <taxon>Adinetida</taxon>
        <taxon>Adinetidae</taxon>
        <taxon>Adineta</taxon>
    </lineage>
</organism>
<dbReference type="PANTHER" id="PTHR32468:SF0">
    <property type="entry name" value="K(+)_H(+) ANTIPORTER 1"/>
    <property type="match status" value="1"/>
</dbReference>
<feature type="transmembrane region" description="Helical" evidence="7">
    <location>
        <begin position="109"/>
        <end position="132"/>
    </location>
</feature>
<evidence type="ECO:0000256" key="3">
    <source>
        <dbReference type="ARBA" id="ARBA00022692"/>
    </source>
</evidence>
<dbReference type="AlphaFoldDB" id="A0A813NNA9"/>
<evidence type="ECO:0000256" key="4">
    <source>
        <dbReference type="ARBA" id="ARBA00022989"/>
    </source>
</evidence>
<dbReference type="Proteomes" id="UP000663877">
    <property type="component" value="Unassembled WGS sequence"/>
</dbReference>
<comment type="caution">
    <text evidence="9">The sequence shown here is derived from an EMBL/GenBank/DDBJ whole genome shotgun (WGS) entry which is preliminary data.</text>
</comment>
<evidence type="ECO:0000256" key="7">
    <source>
        <dbReference type="SAM" id="Phobius"/>
    </source>
</evidence>
<dbReference type="EMBL" id="CAJNOM010000220">
    <property type="protein sequence ID" value="CAF1247597.1"/>
    <property type="molecule type" value="Genomic_DNA"/>
</dbReference>
<proteinExistence type="predicted"/>
<keyword evidence="5" id="KW-0406">Ion transport</keyword>
<feature type="transmembrane region" description="Helical" evidence="7">
    <location>
        <begin position="181"/>
        <end position="204"/>
    </location>
</feature>
<evidence type="ECO:0000313" key="9">
    <source>
        <dbReference type="EMBL" id="CAF0736233.1"/>
    </source>
</evidence>
<keyword evidence="2" id="KW-0813">Transport</keyword>
<feature type="domain" description="Cation/H+ exchanger transmembrane" evidence="8">
    <location>
        <begin position="28"/>
        <end position="409"/>
    </location>
</feature>
<comment type="subcellular location">
    <subcellularLocation>
        <location evidence="1">Membrane</location>
        <topology evidence="1">Multi-pass membrane protein</topology>
    </subcellularLocation>
</comment>
<gene>
    <name evidence="9" type="ORF">BJG266_LOCUS1552</name>
    <name evidence="10" type="ORF">QVE165_LOCUS28325</name>
</gene>
<evidence type="ECO:0000256" key="6">
    <source>
        <dbReference type="ARBA" id="ARBA00023136"/>
    </source>
</evidence>
<accession>A0A813NNA9</accession>
<name>A0A813NNA9_9BILA</name>
<feature type="transmembrane region" description="Helical" evidence="7">
    <location>
        <begin position="250"/>
        <end position="283"/>
    </location>
</feature>
<dbReference type="Pfam" id="PF00999">
    <property type="entry name" value="Na_H_Exchanger"/>
    <property type="match status" value="1"/>
</dbReference>
<keyword evidence="4 7" id="KW-1133">Transmembrane helix</keyword>
<feature type="transmembrane region" description="Helical" evidence="7">
    <location>
        <begin position="45"/>
        <end position="65"/>
    </location>
</feature>
<evidence type="ECO:0000313" key="11">
    <source>
        <dbReference type="Proteomes" id="UP000663832"/>
    </source>
</evidence>
<feature type="transmembrane region" description="Helical" evidence="7">
    <location>
        <begin position="327"/>
        <end position="349"/>
    </location>
</feature>
<dbReference type="OrthoDB" id="2687058at2759"/>
<feature type="transmembrane region" description="Helical" evidence="7">
    <location>
        <begin position="147"/>
        <end position="169"/>
    </location>
</feature>
<evidence type="ECO:0000313" key="12">
    <source>
        <dbReference type="Proteomes" id="UP000663877"/>
    </source>
</evidence>
<evidence type="ECO:0000256" key="2">
    <source>
        <dbReference type="ARBA" id="ARBA00022448"/>
    </source>
</evidence>
<keyword evidence="11" id="KW-1185">Reference proteome</keyword>
<dbReference type="EMBL" id="CAJNOI010000003">
    <property type="protein sequence ID" value="CAF0736233.1"/>
    <property type="molecule type" value="Genomic_DNA"/>
</dbReference>
<evidence type="ECO:0000259" key="8">
    <source>
        <dbReference type="Pfam" id="PF00999"/>
    </source>
</evidence>
<keyword evidence="3 7" id="KW-0812">Transmembrane</keyword>
<feature type="transmembrane region" description="Helical" evidence="7">
    <location>
        <begin position="210"/>
        <end position="229"/>
    </location>
</feature>
<protein>
    <recommendedName>
        <fullName evidence="8">Cation/H+ exchanger transmembrane domain-containing protein</fullName>
    </recommendedName>
</protein>
<sequence>MVAIFADPSLDANYWPRFLMQLFIILVLVRIMGALLSLIKQPSVIGEIIAGVIIGPSVLGNINWWTNHIFPTSSWNYFTLVGNVGLILFMFNLGLELEQEKIRKQWKRSLPIAISTIIIPYASGIGLSYYLYDINNRDGFKAPDRVAFILFIASSVSFTAFPVLASILTSTKLLSAKIGSVTISCAAIDDIMAWCSLAIAGAFAKGSGIVGLWVVLISIGYIIFMFTIVKYTIKFIHSFLVKRDDEMNPFFLIGVFLMLIASAFFCEILGIHSFFGAFIAGIICPKSGRFNTELFPKLELVTGQLLLPLFFASSGMRTNLGSLNDSFYGGITVLIFAVATLAKFLPAFIMTKIMIRDTWKFSAAVGILMNTRGLVELIALNIGLQLNILSPRLFTMLIIMALVTTFMTCPLLWLVYLRTYKPDPPLLGNTSTSKVNFPARSYLRTRLPSTRIHNISSNAPAITGRYNQPLRPTFSTISKY</sequence>
<dbReference type="PANTHER" id="PTHR32468">
    <property type="entry name" value="CATION/H + ANTIPORTER"/>
    <property type="match status" value="1"/>
</dbReference>
<dbReference type="GO" id="GO:0016020">
    <property type="term" value="C:membrane"/>
    <property type="evidence" value="ECO:0007669"/>
    <property type="project" value="UniProtKB-SubCell"/>
</dbReference>
<evidence type="ECO:0000256" key="1">
    <source>
        <dbReference type="ARBA" id="ARBA00004141"/>
    </source>
</evidence>
<reference evidence="9" key="1">
    <citation type="submission" date="2021-02" db="EMBL/GenBank/DDBJ databases">
        <authorList>
            <person name="Nowell W R."/>
        </authorList>
    </citation>
    <scope>NUCLEOTIDE SEQUENCE</scope>
</reference>
<dbReference type="InterPro" id="IPR038770">
    <property type="entry name" value="Na+/solute_symporter_sf"/>
</dbReference>
<dbReference type="InterPro" id="IPR006153">
    <property type="entry name" value="Cation/H_exchanger_TM"/>
</dbReference>
<evidence type="ECO:0000256" key="5">
    <source>
        <dbReference type="ARBA" id="ARBA00023065"/>
    </source>
</evidence>
<feature type="transmembrane region" description="Helical" evidence="7">
    <location>
        <begin position="18"/>
        <end position="38"/>
    </location>
</feature>
<feature type="transmembrane region" description="Helical" evidence="7">
    <location>
        <begin position="77"/>
        <end position="97"/>
    </location>
</feature>